<name>A0A7R8CXW9_LEPSM</name>
<dbReference type="Proteomes" id="UP000675881">
    <property type="component" value="Chromosome 6"/>
</dbReference>
<accession>A0A7R8CXW9</accession>
<proteinExistence type="predicted"/>
<evidence type="ECO:0000313" key="1">
    <source>
        <dbReference type="EMBL" id="CAF2965902.1"/>
    </source>
</evidence>
<organism evidence="1 2">
    <name type="scientific">Lepeophtheirus salmonis</name>
    <name type="common">Salmon louse</name>
    <name type="synonym">Caligus salmonis</name>
    <dbReference type="NCBI Taxonomy" id="72036"/>
    <lineage>
        <taxon>Eukaryota</taxon>
        <taxon>Metazoa</taxon>
        <taxon>Ecdysozoa</taxon>
        <taxon>Arthropoda</taxon>
        <taxon>Crustacea</taxon>
        <taxon>Multicrustacea</taxon>
        <taxon>Hexanauplia</taxon>
        <taxon>Copepoda</taxon>
        <taxon>Siphonostomatoida</taxon>
        <taxon>Caligidae</taxon>
        <taxon>Lepeophtheirus</taxon>
    </lineage>
</organism>
<gene>
    <name evidence="1" type="ORF">LSAA_11854</name>
</gene>
<reference evidence="1" key="1">
    <citation type="submission" date="2021-02" db="EMBL/GenBank/DDBJ databases">
        <authorList>
            <person name="Bekaert M."/>
        </authorList>
    </citation>
    <scope>NUCLEOTIDE SEQUENCE</scope>
    <source>
        <strain evidence="1">IoA-00</strain>
    </source>
</reference>
<keyword evidence="2" id="KW-1185">Reference proteome</keyword>
<dbReference type="EMBL" id="HG994585">
    <property type="protein sequence ID" value="CAF2965902.1"/>
    <property type="molecule type" value="Genomic_DNA"/>
</dbReference>
<sequence length="168" mass="19474">MEQEGRESERNVRGIRTDFEDCKNNVWNVMTQISAALRGNTLVLKSEGLALEHQPDAFGVYRLIDTFNNRPAYKQDEGENFIYYNGGSKSWMVGTRIGHNYGWARVPNNTSHWAPFNGWEYFTSDRKIYESNDRTLRLEALTDAEEADSSIQIIREKELTKNESIEKN</sequence>
<dbReference type="OrthoDB" id="6383063at2759"/>
<evidence type="ECO:0000313" key="2">
    <source>
        <dbReference type="Proteomes" id="UP000675881"/>
    </source>
</evidence>
<dbReference type="AlphaFoldDB" id="A0A7R8CXW9"/>
<protein>
    <submittedName>
        <fullName evidence="1">(salmon louse) hypothetical protein</fullName>
    </submittedName>
</protein>